<accession>A0A0B7GTT3</accession>
<gene>
    <name evidence="1" type="ORF">SSV_2117</name>
</gene>
<dbReference type="EMBL" id="CDMW01000001">
    <property type="protein sequence ID" value="CEL91389.1"/>
    <property type="molecule type" value="Genomic_DNA"/>
</dbReference>
<evidence type="ECO:0000313" key="1">
    <source>
        <dbReference type="EMBL" id="CEL91389.1"/>
    </source>
</evidence>
<reference evidence="1 2" key="1">
    <citation type="submission" date="2015-01" db="EMBL/GenBank/DDBJ databases">
        <authorList>
            <person name="Pelicic Vladimir"/>
        </authorList>
    </citation>
    <scope>NUCLEOTIDE SEQUENCE [LARGE SCALE GENOMIC DNA]</scope>
    <source>
        <strain evidence="1 2">2908</strain>
    </source>
</reference>
<dbReference type="Proteomes" id="UP000183504">
    <property type="component" value="Unassembled WGS sequence"/>
</dbReference>
<dbReference type="AlphaFoldDB" id="A0A0B7GTT3"/>
<name>A0A0B7GTT3_STRSA</name>
<protein>
    <submittedName>
        <fullName evidence="1">Uncharacterized protein</fullName>
    </submittedName>
</protein>
<organism evidence="1 2">
    <name type="scientific">Streptococcus sanguinis</name>
    <dbReference type="NCBI Taxonomy" id="1305"/>
    <lineage>
        <taxon>Bacteria</taxon>
        <taxon>Bacillati</taxon>
        <taxon>Bacillota</taxon>
        <taxon>Bacilli</taxon>
        <taxon>Lactobacillales</taxon>
        <taxon>Streptococcaceae</taxon>
        <taxon>Streptococcus</taxon>
    </lineage>
</organism>
<sequence>MESPSINTGSYPSYYIRKIPISPKIIPKKIEDSLKNVIK</sequence>
<proteinExistence type="predicted"/>
<evidence type="ECO:0000313" key="2">
    <source>
        <dbReference type="Proteomes" id="UP000183504"/>
    </source>
</evidence>